<accession>A0A6C0IZ20</accession>
<dbReference type="EMBL" id="MN740294">
    <property type="protein sequence ID" value="QHT98588.1"/>
    <property type="molecule type" value="Genomic_DNA"/>
</dbReference>
<evidence type="ECO:0000256" key="1">
    <source>
        <dbReference type="SAM" id="Phobius"/>
    </source>
</evidence>
<protein>
    <submittedName>
        <fullName evidence="2">Uncharacterized protein</fullName>
    </submittedName>
</protein>
<dbReference type="AlphaFoldDB" id="A0A6C0IZ20"/>
<proteinExistence type="predicted"/>
<organism evidence="2">
    <name type="scientific">viral metagenome</name>
    <dbReference type="NCBI Taxonomy" id="1070528"/>
    <lineage>
        <taxon>unclassified sequences</taxon>
        <taxon>metagenomes</taxon>
        <taxon>organismal metagenomes</taxon>
    </lineage>
</organism>
<name>A0A6C0IZ20_9ZZZZ</name>
<keyword evidence="1" id="KW-0812">Transmembrane</keyword>
<feature type="transmembrane region" description="Helical" evidence="1">
    <location>
        <begin position="98"/>
        <end position="116"/>
    </location>
</feature>
<sequence length="178" mass="20666">MNILTQYVPSILFMSGIYSIAVACLFFTYGKMIEQKVVDKNITFLLDNFMDEAFQLLRESDKKVILEKLKTMDLSKFKKADETVDANNKKIILKAIKYISIFASLAIILSIGIWYFSKVSYKEYAIDVVGKSFLFLFIIIIFQILFLSLISKNYKSLDPSVIKHYIVDKFKQKYGNKK</sequence>
<keyword evidence="1" id="KW-1133">Transmembrane helix</keyword>
<keyword evidence="1" id="KW-0472">Membrane</keyword>
<feature type="transmembrane region" description="Helical" evidence="1">
    <location>
        <begin position="6"/>
        <end position="30"/>
    </location>
</feature>
<reference evidence="2" key="1">
    <citation type="journal article" date="2020" name="Nature">
        <title>Giant virus diversity and host interactions through global metagenomics.</title>
        <authorList>
            <person name="Schulz F."/>
            <person name="Roux S."/>
            <person name="Paez-Espino D."/>
            <person name="Jungbluth S."/>
            <person name="Walsh D.A."/>
            <person name="Denef V.J."/>
            <person name="McMahon K.D."/>
            <person name="Konstantinidis K.T."/>
            <person name="Eloe-Fadrosh E.A."/>
            <person name="Kyrpides N.C."/>
            <person name="Woyke T."/>
        </authorList>
    </citation>
    <scope>NUCLEOTIDE SEQUENCE</scope>
    <source>
        <strain evidence="2">GVMAG-M-3300025676-16</strain>
    </source>
</reference>
<feature type="transmembrane region" description="Helical" evidence="1">
    <location>
        <begin position="128"/>
        <end position="150"/>
    </location>
</feature>
<evidence type="ECO:0000313" key="2">
    <source>
        <dbReference type="EMBL" id="QHT98588.1"/>
    </source>
</evidence>